<dbReference type="Proteomes" id="UP000036403">
    <property type="component" value="Unassembled WGS sequence"/>
</dbReference>
<reference evidence="1 2" key="1">
    <citation type="submission" date="2015-04" db="EMBL/GenBank/DDBJ databases">
        <title>Lasius niger genome sequencing.</title>
        <authorList>
            <person name="Konorov E.A."/>
            <person name="Nikitin M.A."/>
            <person name="Kirill M.V."/>
            <person name="Chang P."/>
        </authorList>
    </citation>
    <scope>NUCLEOTIDE SEQUENCE [LARGE SCALE GENOMIC DNA]</scope>
    <source>
        <tissue evidence="1">Whole</tissue>
    </source>
</reference>
<sequence>MFSCPLGAITNLTVSYHEKQHSTTINKLPTEVSFSFTIEDLSPTMYMAMSYGSSWDGVKSALLGDTSNFAEFLKALGGVDWNNDVGLAGLKRRMAILWRNFKGTTMNPVLGGMSIGNLGISRAAFRLLNLVSAGSIDKVHFNVDDRQ</sequence>
<evidence type="ECO:0000313" key="2">
    <source>
        <dbReference type="Proteomes" id="UP000036403"/>
    </source>
</evidence>
<dbReference type="EMBL" id="LBMM01032908">
    <property type="protein sequence ID" value="KMQ81677.1"/>
    <property type="molecule type" value="Genomic_DNA"/>
</dbReference>
<evidence type="ECO:0000313" key="1">
    <source>
        <dbReference type="EMBL" id="KMQ81677.1"/>
    </source>
</evidence>
<name>A0A0J7JU33_LASNI</name>
<comment type="caution">
    <text evidence="1">The sequence shown here is derived from an EMBL/GenBank/DDBJ whole genome shotgun (WGS) entry which is preliminary data.</text>
</comment>
<proteinExistence type="predicted"/>
<gene>
    <name evidence="1" type="ORF">RF55_25581</name>
</gene>
<dbReference type="PaxDb" id="67767-A0A0J7JU33"/>
<protein>
    <submittedName>
        <fullName evidence="1">Aldose 1-epimerase</fullName>
    </submittedName>
</protein>
<keyword evidence="2" id="KW-1185">Reference proteome</keyword>
<dbReference type="AlphaFoldDB" id="A0A0J7JU33"/>
<accession>A0A0J7JU33</accession>
<organism evidence="1 2">
    <name type="scientific">Lasius niger</name>
    <name type="common">Black garden ant</name>
    <dbReference type="NCBI Taxonomy" id="67767"/>
    <lineage>
        <taxon>Eukaryota</taxon>
        <taxon>Metazoa</taxon>
        <taxon>Ecdysozoa</taxon>
        <taxon>Arthropoda</taxon>
        <taxon>Hexapoda</taxon>
        <taxon>Insecta</taxon>
        <taxon>Pterygota</taxon>
        <taxon>Neoptera</taxon>
        <taxon>Endopterygota</taxon>
        <taxon>Hymenoptera</taxon>
        <taxon>Apocrita</taxon>
        <taxon>Aculeata</taxon>
        <taxon>Formicoidea</taxon>
        <taxon>Formicidae</taxon>
        <taxon>Formicinae</taxon>
        <taxon>Lasius</taxon>
        <taxon>Lasius</taxon>
    </lineage>
</organism>